<sequence length="122" mass="14284">MMHMMSRLRLFGFLVVHFEEFLNGFLCVQGFEATRNEVFLYASKIFVVVLWLFLDVLGCSWLFLDMVREGKERGYYLLVYDELMNHDRMSILEEKRNILASLNLSNGSSNWGTGVLRTSVRT</sequence>
<keyword evidence="3" id="KW-1185">Reference proteome</keyword>
<name>A0ABQ5G1W1_9ASTR</name>
<reference evidence="2" key="2">
    <citation type="submission" date="2022-01" db="EMBL/GenBank/DDBJ databases">
        <authorList>
            <person name="Yamashiro T."/>
            <person name="Shiraishi A."/>
            <person name="Satake H."/>
            <person name="Nakayama K."/>
        </authorList>
    </citation>
    <scope>NUCLEOTIDE SEQUENCE</scope>
</reference>
<accession>A0ABQ5G1W1</accession>
<keyword evidence="1" id="KW-0812">Transmembrane</keyword>
<gene>
    <name evidence="2" type="ORF">Tco_1028253</name>
</gene>
<dbReference type="EMBL" id="BQNB010017945">
    <property type="protein sequence ID" value="GJT68967.1"/>
    <property type="molecule type" value="Genomic_DNA"/>
</dbReference>
<organism evidence="2 3">
    <name type="scientific">Tanacetum coccineum</name>
    <dbReference type="NCBI Taxonomy" id="301880"/>
    <lineage>
        <taxon>Eukaryota</taxon>
        <taxon>Viridiplantae</taxon>
        <taxon>Streptophyta</taxon>
        <taxon>Embryophyta</taxon>
        <taxon>Tracheophyta</taxon>
        <taxon>Spermatophyta</taxon>
        <taxon>Magnoliopsida</taxon>
        <taxon>eudicotyledons</taxon>
        <taxon>Gunneridae</taxon>
        <taxon>Pentapetalae</taxon>
        <taxon>asterids</taxon>
        <taxon>campanulids</taxon>
        <taxon>Asterales</taxon>
        <taxon>Asteraceae</taxon>
        <taxon>Asteroideae</taxon>
        <taxon>Anthemideae</taxon>
        <taxon>Anthemidinae</taxon>
        <taxon>Tanacetum</taxon>
    </lineage>
</organism>
<protein>
    <submittedName>
        <fullName evidence="2">Uncharacterized protein</fullName>
    </submittedName>
</protein>
<evidence type="ECO:0000313" key="3">
    <source>
        <dbReference type="Proteomes" id="UP001151760"/>
    </source>
</evidence>
<comment type="caution">
    <text evidence="2">The sequence shown here is derived from an EMBL/GenBank/DDBJ whole genome shotgun (WGS) entry which is preliminary data.</text>
</comment>
<keyword evidence="1" id="KW-0472">Membrane</keyword>
<evidence type="ECO:0000313" key="2">
    <source>
        <dbReference type="EMBL" id="GJT68967.1"/>
    </source>
</evidence>
<keyword evidence="1" id="KW-1133">Transmembrane helix</keyword>
<feature type="transmembrane region" description="Helical" evidence="1">
    <location>
        <begin position="40"/>
        <end position="64"/>
    </location>
</feature>
<reference evidence="2" key="1">
    <citation type="journal article" date="2022" name="Int. J. Mol. Sci.">
        <title>Draft Genome of Tanacetum Coccineum: Genomic Comparison of Closely Related Tanacetum-Family Plants.</title>
        <authorList>
            <person name="Yamashiro T."/>
            <person name="Shiraishi A."/>
            <person name="Nakayama K."/>
            <person name="Satake H."/>
        </authorList>
    </citation>
    <scope>NUCLEOTIDE SEQUENCE</scope>
</reference>
<proteinExistence type="predicted"/>
<evidence type="ECO:0000256" key="1">
    <source>
        <dbReference type="SAM" id="Phobius"/>
    </source>
</evidence>
<dbReference type="Proteomes" id="UP001151760">
    <property type="component" value="Unassembled WGS sequence"/>
</dbReference>